<dbReference type="OrthoDB" id="9790035at2"/>
<reference evidence="2 3" key="1">
    <citation type="submission" date="2018-05" db="EMBL/GenBank/DDBJ databases">
        <title>Genomic Encyclopedia of Type Strains, Phase IV (KMG-IV): sequencing the most valuable type-strain genomes for metagenomic binning, comparative biology and taxonomic classification.</title>
        <authorList>
            <person name="Goeker M."/>
        </authorList>
    </citation>
    <scope>NUCLEOTIDE SEQUENCE [LARGE SCALE GENOMIC DNA]</scope>
    <source>
        <strain evidence="2 3">DSM 44704</strain>
    </source>
</reference>
<dbReference type="Gene3D" id="3.50.50.60">
    <property type="entry name" value="FAD/NAD(P)-binding domain"/>
    <property type="match status" value="1"/>
</dbReference>
<dbReference type="PANTHER" id="PTHR43422">
    <property type="entry name" value="THIAMINE THIAZOLE SYNTHASE"/>
    <property type="match status" value="1"/>
</dbReference>
<accession>A0A318KEX0</accession>
<keyword evidence="3" id="KW-1185">Reference proteome</keyword>
<dbReference type="PRINTS" id="PR00420">
    <property type="entry name" value="RNGMNOXGNASE"/>
</dbReference>
<dbReference type="Pfam" id="PF01494">
    <property type="entry name" value="FAD_binding_3"/>
    <property type="match status" value="1"/>
</dbReference>
<dbReference type="EMBL" id="QJKF01000001">
    <property type="protein sequence ID" value="PXX71485.1"/>
    <property type="molecule type" value="Genomic_DNA"/>
</dbReference>
<dbReference type="PANTHER" id="PTHR43422:SF3">
    <property type="entry name" value="THIAMINE THIAZOLE SYNTHASE"/>
    <property type="match status" value="1"/>
</dbReference>
<name>A0A318KEX0_9NOCA</name>
<dbReference type="GO" id="GO:0071949">
    <property type="term" value="F:FAD binding"/>
    <property type="evidence" value="ECO:0007669"/>
    <property type="project" value="InterPro"/>
</dbReference>
<evidence type="ECO:0000313" key="3">
    <source>
        <dbReference type="Proteomes" id="UP000247569"/>
    </source>
</evidence>
<protein>
    <submittedName>
        <fullName evidence="2">2-polyprenyl-6-methoxyphenol hydroxylase-like FAD-dependent oxidoreductase</fullName>
    </submittedName>
</protein>
<evidence type="ECO:0000259" key="1">
    <source>
        <dbReference type="Pfam" id="PF01494"/>
    </source>
</evidence>
<dbReference type="InterPro" id="IPR002938">
    <property type="entry name" value="FAD-bd"/>
</dbReference>
<dbReference type="SUPFAM" id="SSF51905">
    <property type="entry name" value="FAD/NAD(P)-binding domain"/>
    <property type="match status" value="1"/>
</dbReference>
<dbReference type="InterPro" id="IPR036188">
    <property type="entry name" value="FAD/NAD-bd_sf"/>
</dbReference>
<comment type="caution">
    <text evidence="2">The sequence shown here is derived from an EMBL/GenBank/DDBJ whole genome shotgun (WGS) entry which is preliminary data.</text>
</comment>
<sequence>MSRALVLGGGMAGMLSAAVLAEHVDEVVVLESDVYPAAPGPRKGLPQAYQNHMLMGGGAQAVDRVLPGTIDALIAAGAHRRSIGDRFLILTAEGWSERFRTEPFVLNSSRHLVDHVVRQQVLRDPKIMVEEGVTVTGLRGDRDAITGVDADGGRRGFDADFVVDATGARSKAPQWLSGLGLPMVEEQFLDAGLAYAGRWYELPDGAGADFPGVLIQAEPATGRPGRGAALMPNEDGRWIVALMGTRGAHPPHDERGFLEYALSLRHPIIGNILSAARPLGTIRSSRATANRRRFFERMRLPANFVAIGDAVTVVSPNYATGMSVAALGALALRERLARTGLGRGSVAKAQTAIAKAGALPWQMALGNDRWFPGVETNVRMERLFGMDLSGVLGPFQQRMTARWQRTAASNFAMSRVTHEMTALTGSPAQMMSPRLMWSLIRGPQRPPLTAPAAIAQFPEFGELPYPSAADLPVERAR</sequence>
<proteinExistence type="predicted"/>
<dbReference type="AlphaFoldDB" id="A0A318KEX0"/>
<gene>
    <name evidence="2" type="ORF">DFR70_101919</name>
</gene>
<evidence type="ECO:0000313" key="2">
    <source>
        <dbReference type="EMBL" id="PXX71485.1"/>
    </source>
</evidence>
<dbReference type="Proteomes" id="UP000247569">
    <property type="component" value="Unassembled WGS sequence"/>
</dbReference>
<feature type="domain" description="FAD-binding" evidence="1">
    <location>
        <begin position="4"/>
        <end position="363"/>
    </location>
</feature>
<organism evidence="2 3">
    <name type="scientific">Nocardia tenerifensis</name>
    <dbReference type="NCBI Taxonomy" id="228006"/>
    <lineage>
        <taxon>Bacteria</taxon>
        <taxon>Bacillati</taxon>
        <taxon>Actinomycetota</taxon>
        <taxon>Actinomycetes</taxon>
        <taxon>Mycobacteriales</taxon>
        <taxon>Nocardiaceae</taxon>
        <taxon>Nocardia</taxon>
    </lineage>
</organism>
<dbReference type="RefSeq" id="WP_051187636.1">
    <property type="nucleotide sequence ID" value="NZ_QJKF01000001.1"/>
</dbReference>